<dbReference type="Gene3D" id="2.40.160.50">
    <property type="entry name" value="membrane protein fhac: a member of the omp85/tpsb transporter family"/>
    <property type="match status" value="1"/>
</dbReference>
<dbReference type="GO" id="GO:0019867">
    <property type="term" value="C:outer membrane"/>
    <property type="evidence" value="ECO:0007669"/>
    <property type="project" value="InterPro"/>
</dbReference>
<keyword evidence="5" id="KW-1185">Reference proteome</keyword>
<feature type="domain" description="Bacterial surface antigen (D15)" evidence="3">
    <location>
        <begin position="150"/>
        <end position="481"/>
    </location>
</feature>
<dbReference type="InterPro" id="IPR000184">
    <property type="entry name" value="Bac_surfAg_D15"/>
</dbReference>
<evidence type="ECO:0000259" key="3">
    <source>
        <dbReference type="Pfam" id="PF01103"/>
    </source>
</evidence>
<evidence type="ECO:0000256" key="2">
    <source>
        <dbReference type="ARBA" id="ARBA00023136"/>
    </source>
</evidence>
<dbReference type="EMBL" id="PGEX01000001">
    <property type="protein sequence ID" value="PJJ42695.1"/>
    <property type="molecule type" value="Genomic_DNA"/>
</dbReference>
<organism evidence="4 5">
    <name type="scientific">Hallerella succinigenes</name>
    <dbReference type="NCBI Taxonomy" id="1896222"/>
    <lineage>
        <taxon>Bacteria</taxon>
        <taxon>Pseudomonadati</taxon>
        <taxon>Fibrobacterota</taxon>
        <taxon>Fibrobacteria</taxon>
        <taxon>Fibrobacterales</taxon>
        <taxon>Fibrobacteraceae</taxon>
        <taxon>Hallerella</taxon>
    </lineage>
</organism>
<evidence type="ECO:0000313" key="4">
    <source>
        <dbReference type="EMBL" id="PJJ42695.1"/>
    </source>
</evidence>
<comment type="subcellular location">
    <subcellularLocation>
        <location evidence="1">Membrane</location>
    </subcellularLocation>
</comment>
<reference evidence="4 5" key="1">
    <citation type="submission" date="2017-11" db="EMBL/GenBank/DDBJ databases">
        <title>Animal gut microbial communities from fecal samples from Wisconsin, USA.</title>
        <authorList>
            <person name="Neumann A."/>
        </authorList>
    </citation>
    <scope>NUCLEOTIDE SEQUENCE [LARGE SCALE GENOMIC DNA]</scope>
    <source>
        <strain evidence="4 5">UWS3</strain>
    </source>
</reference>
<evidence type="ECO:0000313" key="5">
    <source>
        <dbReference type="Proteomes" id="UP000231134"/>
    </source>
</evidence>
<proteinExistence type="predicted"/>
<protein>
    <submittedName>
        <fullName evidence="4">Surface antigen-like protein</fullName>
    </submittedName>
</protein>
<dbReference type="RefSeq" id="WP_277003571.1">
    <property type="nucleotide sequence ID" value="NZ_JAQXKX010000061.1"/>
</dbReference>
<accession>A0A2M9AAE8</accession>
<gene>
    <name evidence="4" type="ORF">BGX16_2737</name>
</gene>
<comment type="caution">
    <text evidence="4">The sequence shown here is derived from an EMBL/GenBank/DDBJ whole genome shotgun (WGS) entry which is preliminary data.</text>
</comment>
<dbReference type="Proteomes" id="UP000231134">
    <property type="component" value="Unassembled WGS sequence"/>
</dbReference>
<dbReference type="AlphaFoldDB" id="A0A2M9AAE8"/>
<evidence type="ECO:0000256" key="1">
    <source>
        <dbReference type="ARBA" id="ARBA00004370"/>
    </source>
</evidence>
<sequence length="498" mass="57747">MRVGFIGILLWLALPLWAEEASKPVESQGDYSMAHYDPNDSTVVEVEEEEQKEMSAKDYLLWPFSHIIQPALDLLVYPFSAPVKYAAENRILEKSADLAAFGPKRNIYIYPTMNLKPGTRTQIGIAYRHRNMLFQKDYFVANATLFVNSDMKFSTRYTKRNLLGSDFVIGGRLDLTLDRDATVALPRSLTLFDTDETFIYTDSSYSAQLRLGHPLPFVPNMDFQIEGEIDRCLFDLPDVQDTVLTDHPKFNPNTHGLYQNYYQFPLKFTLTYDNIDAPFVPTRGSRISATWRYVNVTEYAGANVTSKSNSLDHDYQAFDFVAQHYFYLGKDDSKYGLTAKEAREFRKFYTDFSWDETLRLWRPENIKNTLLNRRVLAIQFRMRQMWEMEEGGAPFSAFSTAGGTYPLRGYTRRYADFAMKGISLEYRWPIDRLVDGVLFDEYVSYGRNWYSLDGDKLLNSWGFGIRVRKPDMYLFRIQIGFHGFNGFALICTVAPEFQ</sequence>
<name>A0A2M9AAE8_9BACT</name>
<dbReference type="Pfam" id="PF01103">
    <property type="entry name" value="Omp85"/>
    <property type="match status" value="1"/>
</dbReference>
<keyword evidence="2" id="KW-0472">Membrane</keyword>